<dbReference type="OrthoDB" id="6116409at2759"/>
<accession>A0A6J8BHZ0</accession>
<proteinExistence type="predicted"/>
<sequence>MLQLAAIAKTRSESIISSNSYSFTVSTHSDGYLDPISSIKISHSDTSTSDPDIKNENSSYIHPYQTISHQPVEQSHEYTRCIGVPYLELVDIGRCRKNRNSPNGGFQRRQTKIKRNLNNEMNIKKYHRSESDITKCNESPCKSKKCRSSY</sequence>
<evidence type="ECO:0000313" key="2">
    <source>
        <dbReference type="Proteomes" id="UP000507470"/>
    </source>
</evidence>
<protein>
    <submittedName>
        <fullName evidence="1">Uncharacterized protein</fullName>
    </submittedName>
</protein>
<evidence type="ECO:0000313" key="1">
    <source>
        <dbReference type="EMBL" id="CAC5382800.1"/>
    </source>
</evidence>
<dbReference type="EMBL" id="CACVKT020003265">
    <property type="protein sequence ID" value="CAC5382800.1"/>
    <property type="molecule type" value="Genomic_DNA"/>
</dbReference>
<gene>
    <name evidence="1" type="ORF">MCOR_18594</name>
</gene>
<dbReference type="AlphaFoldDB" id="A0A6J8BHZ0"/>
<keyword evidence="2" id="KW-1185">Reference proteome</keyword>
<organism evidence="1 2">
    <name type="scientific">Mytilus coruscus</name>
    <name type="common">Sea mussel</name>
    <dbReference type="NCBI Taxonomy" id="42192"/>
    <lineage>
        <taxon>Eukaryota</taxon>
        <taxon>Metazoa</taxon>
        <taxon>Spiralia</taxon>
        <taxon>Lophotrochozoa</taxon>
        <taxon>Mollusca</taxon>
        <taxon>Bivalvia</taxon>
        <taxon>Autobranchia</taxon>
        <taxon>Pteriomorphia</taxon>
        <taxon>Mytilida</taxon>
        <taxon>Mytiloidea</taxon>
        <taxon>Mytilidae</taxon>
        <taxon>Mytilinae</taxon>
        <taxon>Mytilus</taxon>
    </lineage>
</organism>
<name>A0A6J8BHZ0_MYTCO</name>
<reference evidence="1 2" key="1">
    <citation type="submission" date="2020-06" db="EMBL/GenBank/DDBJ databases">
        <authorList>
            <person name="Li R."/>
            <person name="Bekaert M."/>
        </authorList>
    </citation>
    <scope>NUCLEOTIDE SEQUENCE [LARGE SCALE GENOMIC DNA]</scope>
    <source>
        <strain evidence="2">wild</strain>
    </source>
</reference>
<dbReference type="Proteomes" id="UP000507470">
    <property type="component" value="Unassembled WGS sequence"/>
</dbReference>